<keyword evidence="2" id="KW-1185">Reference proteome</keyword>
<evidence type="ECO:0000313" key="1">
    <source>
        <dbReference type="EMBL" id="MDV2861888.1"/>
    </source>
</evidence>
<accession>A0AB35RIP4</accession>
<dbReference type="EMBL" id="JAWJAC010000003">
    <property type="protein sequence ID" value="MDV2861888.1"/>
    <property type="molecule type" value="Genomic_DNA"/>
</dbReference>
<dbReference type="RefSeq" id="WP_309295202.1">
    <property type="nucleotide sequence ID" value="NZ_JAWJAC010000003.1"/>
</dbReference>
<name>A0AB35RIP4_9ENTR</name>
<protein>
    <recommendedName>
        <fullName evidence="3">Toxin SymE-like domain-containing protein</fullName>
    </recommendedName>
</protein>
<sequence length="73" mass="8045">MLSAVSIPIKIRVMPDCIVITTQNTRELWGCAEGLSEVYVNRKKMEQWIGAIPGALNDTGDLPVYRRGDGHCG</sequence>
<gene>
    <name evidence="1" type="ORF">R0H02_05345</name>
</gene>
<reference evidence="1 2" key="1">
    <citation type="submission" date="2023-10" db="EMBL/GenBank/DDBJ databases">
        <title>Phytobacter spp. The emergence of a new genus of hospital-origin enterobacteria encoding carbapenemases in Argentina.</title>
        <authorList>
            <person name="Vay C."/>
            <person name="Almuzara M."/>
            <person name="Traglia G.M."/>
            <person name="Campos J."/>
        </authorList>
    </citation>
    <scope>NUCLEOTIDE SEQUENCE [LARGE SCALE GENOMIC DNA]</scope>
    <source>
        <strain evidence="1 2">CVMA36</strain>
    </source>
</reference>
<comment type="caution">
    <text evidence="1">The sequence shown here is derived from an EMBL/GenBank/DDBJ whole genome shotgun (WGS) entry which is preliminary data.</text>
</comment>
<proteinExistence type="predicted"/>
<evidence type="ECO:0008006" key="3">
    <source>
        <dbReference type="Google" id="ProtNLM"/>
    </source>
</evidence>
<dbReference type="AlphaFoldDB" id="A0AB35RIP4"/>
<dbReference type="Proteomes" id="UP001286589">
    <property type="component" value="Unassembled WGS sequence"/>
</dbReference>
<organism evidence="1 2">
    <name type="scientific">Phytobacter ursingii</name>
    <dbReference type="NCBI Taxonomy" id="1972431"/>
    <lineage>
        <taxon>Bacteria</taxon>
        <taxon>Pseudomonadati</taxon>
        <taxon>Pseudomonadota</taxon>
        <taxon>Gammaproteobacteria</taxon>
        <taxon>Enterobacterales</taxon>
        <taxon>Enterobacteriaceae</taxon>
        <taxon>Phytobacter</taxon>
    </lineage>
</organism>
<evidence type="ECO:0000313" key="2">
    <source>
        <dbReference type="Proteomes" id="UP001286589"/>
    </source>
</evidence>